<evidence type="ECO:0000313" key="2">
    <source>
        <dbReference type="EMBL" id="MFD0760890.1"/>
    </source>
</evidence>
<proteinExistence type="predicted"/>
<organism evidence="2 3">
    <name type="scientific">Lutibacter aestuarii</name>
    <dbReference type="NCBI Taxonomy" id="861111"/>
    <lineage>
        <taxon>Bacteria</taxon>
        <taxon>Pseudomonadati</taxon>
        <taxon>Bacteroidota</taxon>
        <taxon>Flavobacteriia</taxon>
        <taxon>Flavobacteriales</taxon>
        <taxon>Flavobacteriaceae</taxon>
        <taxon>Lutibacter</taxon>
    </lineage>
</organism>
<accession>A0ABW2Z3A3</accession>
<evidence type="ECO:0000313" key="3">
    <source>
        <dbReference type="Proteomes" id="UP001597032"/>
    </source>
</evidence>
<dbReference type="Pfam" id="PF18135">
    <property type="entry name" value="Type_ISP_C"/>
    <property type="match status" value="1"/>
</dbReference>
<name>A0ABW2Z3A3_9FLAO</name>
<protein>
    <submittedName>
        <fullName evidence="2">Type ISP restriction/modification enzyme</fullName>
    </submittedName>
</protein>
<comment type="caution">
    <text evidence="2">The sequence shown here is derived from an EMBL/GenBank/DDBJ whole genome shotgun (WGS) entry which is preliminary data.</text>
</comment>
<reference evidence="3" key="1">
    <citation type="journal article" date="2019" name="Int. J. Syst. Evol. Microbiol.">
        <title>The Global Catalogue of Microorganisms (GCM) 10K type strain sequencing project: providing services to taxonomists for standard genome sequencing and annotation.</title>
        <authorList>
            <consortium name="The Broad Institute Genomics Platform"/>
            <consortium name="The Broad Institute Genome Sequencing Center for Infectious Disease"/>
            <person name="Wu L."/>
            <person name="Ma J."/>
        </authorList>
    </citation>
    <scope>NUCLEOTIDE SEQUENCE [LARGE SCALE GENOMIC DNA]</scope>
    <source>
        <strain evidence="3">CCUG 60022</strain>
    </source>
</reference>
<dbReference type="Proteomes" id="UP001597032">
    <property type="component" value="Unassembled WGS sequence"/>
</dbReference>
<dbReference type="EMBL" id="JBHTIC010000002">
    <property type="protein sequence ID" value="MFD0760890.1"/>
    <property type="molecule type" value="Genomic_DNA"/>
</dbReference>
<evidence type="ECO:0000259" key="1">
    <source>
        <dbReference type="Pfam" id="PF18135"/>
    </source>
</evidence>
<dbReference type="RefSeq" id="WP_386781397.1">
    <property type="nucleotide sequence ID" value="NZ_JBHTIC010000002.1"/>
</dbReference>
<dbReference type="InterPro" id="IPR041635">
    <property type="entry name" value="Type_ISP_LLaBIII_C"/>
</dbReference>
<keyword evidence="3" id="KW-1185">Reference proteome</keyword>
<feature type="domain" description="Type ISP restriction-modification enzyme LLaBIII C-terminal specificity" evidence="1">
    <location>
        <begin position="48"/>
        <end position="176"/>
    </location>
</feature>
<gene>
    <name evidence="2" type="ORF">ACFQZW_02215</name>
</gene>
<sequence length="190" mass="22575">MKTETHFNQYLITNKFQFNFKGITNQFYTNNPLNNKENTKNKFYNSSKFDNQIIDKISKKTSLIFLKENETQTNLCFINSTELTNDFKTTFTLKDLFHYIYAVLHSSIYKEKHKDFFKLIYPPMPYPKNINTFLELVDLGNKLVKLHTSIPKNSTHSMIQDNQTEKRQVLKTQLKSKTLELIKKINEIEI</sequence>